<dbReference type="InterPro" id="IPR001761">
    <property type="entry name" value="Peripla_BP/Lac1_sug-bd_dom"/>
</dbReference>
<dbReference type="PROSITE" id="PS00356">
    <property type="entry name" value="HTH_LACI_1"/>
    <property type="match status" value="1"/>
</dbReference>
<dbReference type="EMBL" id="JBHSIU010000066">
    <property type="protein sequence ID" value="MFC5004790.1"/>
    <property type="molecule type" value="Genomic_DNA"/>
</dbReference>
<evidence type="ECO:0000313" key="6">
    <source>
        <dbReference type="Proteomes" id="UP001595912"/>
    </source>
</evidence>
<feature type="domain" description="HTH lacI-type" evidence="4">
    <location>
        <begin position="14"/>
        <end position="68"/>
    </location>
</feature>
<dbReference type="CDD" id="cd01392">
    <property type="entry name" value="HTH_LacI"/>
    <property type="match status" value="1"/>
</dbReference>
<dbReference type="PANTHER" id="PTHR30146">
    <property type="entry name" value="LACI-RELATED TRANSCRIPTIONAL REPRESSOR"/>
    <property type="match status" value="1"/>
</dbReference>
<keyword evidence="2 5" id="KW-0238">DNA-binding</keyword>
<comment type="caution">
    <text evidence="5">The sequence shown here is derived from an EMBL/GenBank/DDBJ whole genome shotgun (WGS) entry which is preliminary data.</text>
</comment>
<dbReference type="PROSITE" id="PS50932">
    <property type="entry name" value="HTH_LACI_2"/>
    <property type="match status" value="1"/>
</dbReference>
<protein>
    <submittedName>
        <fullName evidence="5">LacI family DNA-binding transcriptional regulator</fullName>
    </submittedName>
</protein>
<dbReference type="GO" id="GO:0003677">
    <property type="term" value="F:DNA binding"/>
    <property type="evidence" value="ECO:0007669"/>
    <property type="project" value="UniProtKB-KW"/>
</dbReference>
<dbReference type="SUPFAM" id="SSF47413">
    <property type="entry name" value="lambda repressor-like DNA-binding domains"/>
    <property type="match status" value="1"/>
</dbReference>
<organism evidence="5 6">
    <name type="scientific">Dactylosporangium cerinum</name>
    <dbReference type="NCBI Taxonomy" id="1434730"/>
    <lineage>
        <taxon>Bacteria</taxon>
        <taxon>Bacillati</taxon>
        <taxon>Actinomycetota</taxon>
        <taxon>Actinomycetes</taxon>
        <taxon>Micromonosporales</taxon>
        <taxon>Micromonosporaceae</taxon>
        <taxon>Dactylosporangium</taxon>
    </lineage>
</organism>
<evidence type="ECO:0000256" key="2">
    <source>
        <dbReference type="ARBA" id="ARBA00023125"/>
    </source>
</evidence>
<evidence type="ECO:0000256" key="1">
    <source>
        <dbReference type="ARBA" id="ARBA00023015"/>
    </source>
</evidence>
<evidence type="ECO:0000259" key="4">
    <source>
        <dbReference type="PROSITE" id="PS50932"/>
    </source>
</evidence>
<dbReference type="Pfam" id="PF00356">
    <property type="entry name" value="LacI"/>
    <property type="match status" value="1"/>
</dbReference>
<proteinExistence type="predicted"/>
<dbReference type="InterPro" id="IPR000843">
    <property type="entry name" value="HTH_LacI"/>
</dbReference>
<name>A0ABV9WA45_9ACTN</name>
<dbReference type="InterPro" id="IPR010982">
    <property type="entry name" value="Lambda_DNA-bd_dom_sf"/>
</dbReference>
<accession>A0ABV9WA45</accession>
<dbReference type="InterPro" id="IPR028082">
    <property type="entry name" value="Peripla_BP_I"/>
</dbReference>
<sequence>MTEDAPGPGRPGRPGLVEVAARASVSIKTASRALNGEGYVAHETRQRVQQAADELGYRPNGMARELRLGGNTSTLIGMLGGDLGNPFYSKLASGLEREVRFRGLQLVTVNTDEDTRSEQRLTDALLERRVRALVVASTLPSHEHLAAEHRHGIPFIFVDRPPVGLSADAVLLDNRGGAHQAAAHLLELGHTRIGIVGDLSRLSTNQERVTSFGATLQAAGVTGWRDHLIEDAHDVDTAQRAVLDLLRRDPAPTAIFTTNNRITTGALRVLHRHPAPPALIGFDELDMGDILGVTVVTHDPKNMGRQTARLLLERLDGYTSTARWVILPTRLIPRASSRRPPTDR</sequence>
<dbReference type="Proteomes" id="UP001595912">
    <property type="component" value="Unassembled WGS sequence"/>
</dbReference>
<dbReference type="Pfam" id="PF00532">
    <property type="entry name" value="Peripla_BP_1"/>
    <property type="match status" value="1"/>
</dbReference>
<reference evidence="6" key="1">
    <citation type="journal article" date="2019" name="Int. J. Syst. Evol. Microbiol.">
        <title>The Global Catalogue of Microorganisms (GCM) 10K type strain sequencing project: providing services to taxonomists for standard genome sequencing and annotation.</title>
        <authorList>
            <consortium name="The Broad Institute Genomics Platform"/>
            <consortium name="The Broad Institute Genome Sequencing Center for Infectious Disease"/>
            <person name="Wu L."/>
            <person name="Ma J."/>
        </authorList>
    </citation>
    <scope>NUCLEOTIDE SEQUENCE [LARGE SCALE GENOMIC DNA]</scope>
    <source>
        <strain evidence="6">CGMCC 4.7152</strain>
    </source>
</reference>
<dbReference type="RefSeq" id="WP_380125002.1">
    <property type="nucleotide sequence ID" value="NZ_JBHSIU010000066.1"/>
</dbReference>
<keyword evidence="1" id="KW-0805">Transcription regulation</keyword>
<keyword evidence="3" id="KW-0804">Transcription</keyword>
<dbReference type="SUPFAM" id="SSF53822">
    <property type="entry name" value="Periplasmic binding protein-like I"/>
    <property type="match status" value="1"/>
</dbReference>
<evidence type="ECO:0000313" key="5">
    <source>
        <dbReference type="EMBL" id="MFC5004790.1"/>
    </source>
</evidence>
<dbReference type="Gene3D" id="3.40.50.2300">
    <property type="match status" value="2"/>
</dbReference>
<dbReference type="PANTHER" id="PTHR30146:SF109">
    <property type="entry name" value="HTH-TYPE TRANSCRIPTIONAL REGULATOR GALS"/>
    <property type="match status" value="1"/>
</dbReference>
<evidence type="ECO:0000256" key="3">
    <source>
        <dbReference type="ARBA" id="ARBA00023163"/>
    </source>
</evidence>
<keyword evidence="6" id="KW-1185">Reference proteome</keyword>
<dbReference type="SMART" id="SM00354">
    <property type="entry name" value="HTH_LACI"/>
    <property type="match status" value="1"/>
</dbReference>
<dbReference type="Gene3D" id="1.10.260.40">
    <property type="entry name" value="lambda repressor-like DNA-binding domains"/>
    <property type="match status" value="1"/>
</dbReference>
<dbReference type="CDD" id="cd06267">
    <property type="entry name" value="PBP1_LacI_sugar_binding-like"/>
    <property type="match status" value="1"/>
</dbReference>
<gene>
    <name evidence="5" type="ORF">ACFPIJ_44060</name>
</gene>